<dbReference type="AlphaFoldDB" id="A0A2X0MKF9"/>
<evidence type="ECO:0000313" key="2">
    <source>
        <dbReference type="EMBL" id="SGZ02071.1"/>
    </source>
</evidence>
<protein>
    <submittedName>
        <fullName evidence="2">BQ5605_C033g11184 protein</fullName>
    </submittedName>
</protein>
<accession>A0A2X0MKF9</accession>
<reference evidence="2 3" key="1">
    <citation type="submission" date="2016-11" db="EMBL/GenBank/DDBJ databases">
        <authorList>
            <person name="Jaros S."/>
            <person name="Januszkiewicz K."/>
            <person name="Wedrychowicz H."/>
        </authorList>
    </citation>
    <scope>NUCLEOTIDE SEQUENCE [LARGE SCALE GENOMIC DNA]</scope>
</reference>
<proteinExistence type="predicted"/>
<sequence>MFQNPMLALLAFAGVVTITTQLQGVVATPLDASATLEHKNVAESASMLWPESRSNFDSLHSAAEDADRVLAEQCGEAPAAAATLKARDNLKPPEWHTWNSSDQGLIPVYAHDISMNYSDPLAPPPADHVKLFEDQLRKLNQTFKDSEAPLRFIYTGLYTKYRPSYDYGGKPCPTVDSAVESARMQMTHSNATHQGRTCIKTV</sequence>
<keyword evidence="3" id="KW-1185">Reference proteome</keyword>
<evidence type="ECO:0000313" key="3">
    <source>
        <dbReference type="Proteomes" id="UP000249464"/>
    </source>
</evidence>
<keyword evidence="1" id="KW-0732">Signal</keyword>
<name>A0A2X0MKF9_9BASI</name>
<dbReference type="EMBL" id="FQNC01000066">
    <property type="protein sequence ID" value="SGZ02071.1"/>
    <property type="molecule type" value="Genomic_DNA"/>
</dbReference>
<feature type="chain" id="PRO_5015927528" evidence="1">
    <location>
        <begin position="28"/>
        <end position="202"/>
    </location>
</feature>
<evidence type="ECO:0000256" key="1">
    <source>
        <dbReference type="SAM" id="SignalP"/>
    </source>
</evidence>
<organism evidence="2 3">
    <name type="scientific">Microbotryum silenes-dioicae</name>
    <dbReference type="NCBI Taxonomy" id="796604"/>
    <lineage>
        <taxon>Eukaryota</taxon>
        <taxon>Fungi</taxon>
        <taxon>Dikarya</taxon>
        <taxon>Basidiomycota</taxon>
        <taxon>Pucciniomycotina</taxon>
        <taxon>Microbotryomycetes</taxon>
        <taxon>Microbotryales</taxon>
        <taxon>Microbotryaceae</taxon>
        <taxon>Microbotryum</taxon>
    </lineage>
</organism>
<dbReference type="Proteomes" id="UP000249464">
    <property type="component" value="Unassembled WGS sequence"/>
</dbReference>
<feature type="signal peptide" evidence="1">
    <location>
        <begin position="1"/>
        <end position="27"/>
    </location>
</feature>
<gene>
    <name evidence="2" type="primary">BQ5605_C033g11184</name>
    <name evidence="2" type="ORF">BQ5605_C033G11184</name>
</gene>